<evidence type="ECO:0000256" key="2">
    <source>
        <dbReference type="ARBA" id="ARBA00022466"/>
    </source>
</evidence>
<accession>A0A3B1BRC7</accession>
<dbReference type="CDD" id="cd04783">
    <property type="entry name" value="HTH_MerR1"/>
    <property type="match status" value="1"/>
</dbReference>
<evidence type="ECO:0000256" key="1">
    <source>
        <dbReference type="ARBA" id="ARBA00017146"/>
    </source>
</evidence>
<name>A0A3B1BRC7_9ZZZZ</name>
<keyword evidence="8" id="KW-0175">Coiled coil</keyword>
<keyword evidence="6" id="KW-0804">Transcription</keyword>
<dbReference type="GO" id="GO:0046689">
    <property type="term" value="P:response to mercury ion"/>
    <property type="evidence" value="ECO:0007669"/>
    <property type="project" value="UniProtKB-KW"/>
</dbReference>
<dbReference type="InterPro" id="IPR009061">
    <property type="entry name" value="DNA-bd_dom_put_sf"/>
</dbReference>
<dbReference type="SUPFAM" id="SSF46955">
    <property type="entry name" value="Putative DNA-binding domain"/>
    <property type="match status" value="1"/>
</dbReference>
<comment type="function">
    <text evidence="7">Mediates the mercuric-dependent induction of mercury resistance operon. In the absence of mercury MerR represses transcription by binding tightly to the mer operator region; when mercury is present the dimeric complex binds a single ion and becomes a potent transcriptional activator, while remaining bound to the mer site.</text>
</comment>
<dbReference type="InterPro" id="IPR015358">
    <property type="entry name" value="Tscrpt_reg_MerR_DNA-bd"/>
</dbReference>
<organism evidence="10">
    <name type="scientific">hydrothermal vent metagenome</name>
    <dbReference type="NCBI Taxonomy" id="652676"/>
    <lineage>
        <taxon>unclassified sequences</taxon>
        <taxon>metagenomes</taxon>
        <taxon>ecological metagenomes</taxon>
    </lineage>
</organism>
<dbReference type="InterPro" id="IPR047057">
    <property type="entry name" value="MerR_fam"/>
</dbReference>
<dbReference type="Pfam" id="PF09278">
    <property type="entry name" value="MerR-DNA-bind"/>
    <property type="match status" value="1"/>
</dbReference>
<dbReference type="Gene3D" id="1.10.1660.10">
    <property type="match status" value="1"/>
</dbReference>
<gene>
    <name evidence="10" type="ORF">MNBD_GAMMA24-2243</name>
</gene>
<keyword evidence="5" id="KW-0238">DNA-binding</keyword>
<dbReference type="InterPro" id="IPR000551">
    <property type="entry name" value="MerR-type_HTH_dom"/>
</dbReference>
<sequence length="136" mass="15428">MAENKKPLTIGQLARAAGVNIETVRYYQRVALIQEPAKPLEGYRHYPTDTVDRLKFIKRAQQLGFSLKEIAELLVLGNGHCVDVRARAEKKRDHIDQQINDLKKLRSTLDNLIKACQTDNDRAHCPIVETLSGHTL</sequence>
<evidence type="ECO:0000256" key="5">
    <source>
        <dbReference type="ARBA" id="ARBA00023125"/>
    </source>
</evidence>
<keyword evidence="3" id="KW-0476">Mercury</keyword>
<proteinExistence type="predicted"/>
<evidence type="ECO:0000256" key="7">
    <source>
        <dbReference type="ARBA" id="ARBA00024874"/>
    </source>
</evidence>
<dbReference type="EMBL" id="UOFZ01000175">
    <property type="protein sequence ID" value="VAX14404.1"/>
    <property type="molecule type" value="Genomic_DNA"/>
</dbReference>
<keyword evidence="4" id="KW-0805">Transcription regulation</keyword>
<dbReference type="AlphaFoldDB" id="A0A3B1BRC7"/>
<evidence type="ECO:0000259" key="9">
    <source>
        <dbReference type="PROSITE" id="PS50937"/>
    </source>
</evidence>
<protein>
    <recommendedName>
        <fullName evidence="1">Mercuric resistance operon regulatory protein</fullName>
    </recommendedName>
</protein>
<dbReference type="PANTHER" id="PTHR30204:SF94">
    <property type="entry name" value="HEAVY METAL-DEPENDENT TRANSCRIPTIONAL REGULATOR HI_0293-RELATED"/>
    <property type="match status" value="1"/>
</dbReference>
<evidence type="ECO:0000256" key="6">
    <source>
        <dbReference type="ARBA" id="ARBA00023163"/>
    </source>
</evidence>
<dbReference type="PANTHER" id="PTHR30204">
    <property type="entry name" value="REDOX-CYCLING DRUG-SENSING TRANSCRIPTIONAL ACTIVATOR SOXR"/>
    <property type="match status" value="1"/>
</dbReference>
<dbReference type="Pfam" id="PF00376">
    <property type="entry name" value="MerR"/>
    <property type="match status" value="1"/>
</dbReference>
<feature type="domain" description="HTH merR-type" evidence="9">
    <location>
        <begin position="7"/>
        <end position="76"/>
    </location>
</feature>
<evidence type="ECO:0000256" key="4">
    <source>
        <dbReference type="ARBA" id="ARBA00023015"/>
    </source>
</evidence>
<dbReference type="SMART" id="SM00422">
    <property type="entry name" value="HTH_MERR"/>
    <property type="match status" value="1"/>
</dbReference>
<keyword evidence="2" id="KW-0475">Mercuric resistance</keyword>
<evidence type="ECO:0000313" key="10">
    <source>
        <dbReference type="EMBL" id="VAX14404.1"/>
    </source>
</evidence>
<evidence type="ECO:0000256" key="8">
    <source>
        <dbReference type="SAM" id="Coils"/>
    </source>
</evidence>
<dbReference type="GO" id="GO:0003700">
    <property type="term" value="F:DNA-binding transcription factor activity"/>
    <property type="evidence" value="ECO:0007669"/>
    <property type="project" value="InterPro"/>
</dbReference>
<reference evidence="10" key="1">
    <citation type="submission" date="2018-06" db="EMBL/GenBank/DDBJ databases">
        <authorList>
            <person name="Zhirakovskaya E."/>
        </authorList>
    </citation>
    <scope>NUCLEOTIDE SEQUENCE</scope>
</reference>
<dbReference type="InterPro" id="IPR011794">
    <property type="entry name" value="MerR"/>
</dbReference>
<dbReference type="GO" id="GO:0045340">
    <property type="term" value="F:mercury ion binding"/>
    <property type="evidence" value="ECO:0007669"/>
    <property type="project" value="InterPro"/>
</dbReference>
<dbReference type="NCBIfam" id="TIGR02051">
    <property type="entry name" value="MerR"/>
    <property type="match status" value="1"/>
</dbReference>
<dbReference type="PROSITE" id="PS50937">
    <property type="entry name" value="HTH_MERR_2"/>
    <property type="match status" value="1"/>
</dbReference>
<feature type="coiled-coil region" evidence="8">
    <location>
        <begin position="85"/>
        <end position="115"/>
    </location>
</feature>
<dbReference type="PRINTS" id="PR00040">
    <property type="entry name" value="HTHMERR"/>
</dbReference>
<evidence type="ECO:0000256" key="3">
    <source>
        <dbReference type="ARBA" id="ARBA00022914"/>
    </source>
</evidence>
<dbReference type="GO" id="GO:0003677">
    <property type="term" value="F:DNA binding"/>
    <property type="evidence" value="ECO:0007669"/>
    <property type="project" value="UniProtKB-KW"/>
</dbReference>